<evidence type="ECO:0000256" key="1">
    <source>
        <dbReference type="ARBA" id="ARBA00011726"/>
    </source>
</evidence>
<dbReference type="Proteomes" id="UP001374584">
    <property type="component" value="Unassembled WGS sequence"/>
</dbReference>
<feature type="compositionally biased region" description="Pro residues" evidence="2">
    <location>
        <begin position="84"/>
        <end position="98"/>
    </location>
</feature>
<gene>
    <name evidence="4" type="ORF">VNO80_17033</name>
</gene>
<dbReference type="PANTHER" id="PTHR31066">
    <property type="entry name" value="OS05G0427100 PROTEIN-RELATED"/>
    <property type="match status" value="1"/>
</dbReference>
<feature type="region of interest" description="Disordered" evidence="2">
    <location>
        <begin position="553"/>
        <end position="589"/>
    </location>
</feature>
<sequence length="797" mass="87188">MQRLMVPPHRFFSTSPFPQYSIPDFAFSNNQPNKIYLFNKNIFSIKQKIKTTTASTYYKNIQECVTLSLLSLSFSHALIMEVQPPTPSTAPPPPPPHLNYPDSVESSPRSRNTDSWDEPFAPASSKLRLMCSYGGHIVPRPHDKSLCYVGGDTRIIVAERATSLADLSTRLSKTFLNGRPFTLKYQLPNEDLDSLISVTTDEDLENMIDEYDRTAAAATSVIKPSRIRLFLFPTKPDSTHSIPSQILDTSTKSDDWFLNALNGNGVPNRGFSDSASVNCLVDLDDEVAGNNLEPGSKDAGEGGAGAGVGGGASLGGSFGNGKNLKQDVHSVPDSPMLETTSSFGSTSSSPSLANLPPIRVHVVEDQKVMGIEEQFAQMGVGVGQKQQDEGFVLLSSPPPPPVPATLSAVGVPIGPPTIVAGDYLNRVVSDDERSDHGVPVGYRKPPTPQPQVQTQTQSQTQTLAPQFQQKSTGGSGGVVDLPSPDSVSSDSSLANAISRQKPAVYQEQVQIQSGTTRVPSNPVDPKLNVSDPHGRIQMQQHVQDPGYLLQQQFEQHQQSHQLPQQQFEQHQQALSQQQFEQHQQALPQQQQQFIHGTHFIHHNPAISAYYPVYPSQQHQQHPQHPQHPQLYYVHTRQPQAYNLPVQQANMGESAGNLASSRPQTPPNPATLVPQSAAYNPMRNAPMPKTEMNAYRAATAGSPQLVQVPTSQHQQQYVTYSQIHHPSQSMAPNSAPQANYAFDYADPAHAQIYYSQPLPPTMPSQYQTMTAAAVMMQEGSAQHPSDSLKQQIRTSQPL</sequence>
<feature type="region of interest" description="Disordered" evidence="2">
    <location>
        <begin position="652"/>
        <end position="674"/>
    </location>
</feature>
<feature type="compositionally biased region" description="Polar residues" evidence="2">
    <location>
        <begin position="778"/>
        <end position="797"/>
    </location>
</feature>
<keyword evidence="5" id="KW-1185">Reference proteome</keyword>
<dbReference type="AlphaFoldDB" id="A0AAN9R3A0"/>
<dbReference type="InterPro" id="IPR053793">
    <property type="entry name" value="PB1-like"/>
</dbReference>
<dbReference type="SMART" id="SM00666">
    <property type="entry name" value="PB1"/>
    <property type="match status" value="1"/>
</dbReference>
<comment type="caution">
    <text evidence="4">The sequence shown here is derived from an EMBL/GenBank/DDBJ whole genome shotgun (WGS) entry which is preliminary data.</text>
</comment>
<protein>
    <recommendedName>
        <fullName evidence="3">PB1 domain-containing protein</fullName>
    </recommendedName>
</protein>
<feature type="domain" description="PB1" evidence="3">
    <location>
        <begin position="126"/>
        <end position="234"/>
    </location>
</feature>
<dbReference type="EMBL" id="JAYMYR010000006">
    <property type="protein sequence ID" value="KAK7357737.1"/>
    <property type="molecule type" value="Genomic_DNA"/>
</dbReference>
<name>A0AAN9R3A0_PHACN</name>
<organism evidence="4 5">
    <name type="scientific">Phaseolus coccineus</name>
    <name type="common">Scarlet runner bean</name>
    <name type="synonym">Phaseolus multiflorus</name>
    <dbReference type="NCBI Taxonomy" id="3886"/>
    <lineage>
        <taxon>Eukaryota</taxon>
        <taxon>Viridiplantae</taxon>
        <taxon>Streptophyta</taxon>
        <taxon>Embryophyta</taxon>
        <taxon>Tracheophyta</taxon>
        <taxon>Spermatophyta</taxon>
        <taxon>Magnoliopsida</taxon>
        <taxon>eudicotyledons</taxon>
        <taxon>Gunneridae</taxon>
        <taxon>Pentapetalae</taxon>
        <taxon>rosids</taxon>
        <taxon>fabids</taxon>
        <taxon>Fabales</taxon>
        <taxon>Fabaceae</taxon>
        <taxon>Papilionoideae</taxon>
        <taxon>50 kb inversion clade</taxon>
        <taxon>NPAAA clade</taxon>
        <taxon>indigoferoid/millettioid clade</taxon>
        <taxon>Phaseoleae</taxon>
        <taxon>Phaseolus</taxon>
    </lineage>
</organism>
<dbReference type="PANTHER" id="PTHR31066:SF27">
    <property type="entry name" value="EXPRESSED PROTEIN"/>
    <property type="match status" value="1"/>
</dbReference>
<feature type="compositionally biased region" description="Low complexity" evidence="2">
    <location>
        <begin position="478"/>
        <end position="493"/>
    </location>
</feature>
<feature type="compositionally biased region" description="Low complexity" evidence="2">
    <location>
        <begin position="450"/>
        <end position="466"/>
    </location>
</feature>
<dbReference type="SUPFAM" id="SSF54277">
    <property type="entry name" value="CAD &amp; PB1 domains"/>
    <property type="match status" value="1"/>
</dbReference>
<feature type="compositionally biased region" description="Polar residues" evidence="2">
    <location>
        <begin position="507"/>
        <end position="519"/>
    </location>
</feature>
<feature type="region of interest" description="Disordered" evidence="2">
    <location>
        <begin position="430"/>
        <end position="532"/>
    </location>
</feature>
<comment type="subunit">
    <text evidence="1">Homodimers and heterodimers.</text>
</comment>
<evidence type="ECO:0000259" key="3">
    <source>
        <dbReference type="PROSITE" id="PS51745"/>
    </source>
</evidence>
<dbReference type="PROSITE" id="PS51745">
    <property type="entry name" value="PB1"/>
    <property type="match status" value="1"/>
</dbReference>
<dbReference type="InterPro" id="IPR053198">
    <property type="entry name" value="Gynoecium_Dev_Regulator"/>
</dbReference>
<feature type="region of interest" description="Disordered" evidence="2">
    <location>
        <begin position="83"/>
        <end position="118"/>
    </location>
</feature>
<accession>A0AAN9R3A0</accession>
<dbReference type="Pfam" id="PF00564">
    <property type="entry name" value="PB1"/>
    <property type="match status" value="1"/>
</dbReference>
<dbReference type="CDD" id="cd06410">
    <property type="entry name" value="PB1_UP2"/>
    <property type="match status" value="1"/>
</dbReference>
<feature type="compositionally biased region" description="Polar residues" evidence="2">
    <location>
        <begin position="652"/>
        <end position="662"/>
    </location>
</feature>
<evidence type="ECO:0000313" key="4">
    <source>
        <dbReference type="EMBL" id="KAK7357737.1"/>
    </source>
</evidence>
<evidence type="ECO:0000256" key="2">
    <source>
        <dbReference type="SAM" id="MobiDB-lite"/>
    </source>
</evidence>
<feature type="region of interest" description="Disordered" evidence="2">
    <location>
        <begin position="317"/>
        <end position="354"/>
    </location>
</feature>
<dbReference type="InterPro" id="IPR000270">
    <property type="entry name" value="PB1_dom"/>
</dbReference>
<feature type="region of interest" description="Disordered" evidence="2">
    <location>
        <begin position="775"/>
        <end position="797"/>
    </location>
</feature>
<dbReference type="Gene3D" id="3.10.20.90">
    <property type="entry name" value="Phosphatidylinositol 3-kinase Catalytic Subunit, Chain A, domain 1"/>
    <property type="match status" value="1"/>
</dbReference>
<reference evidence="4 5" key="1">
    <citation type="submission" date="2024-01" db="EMBL/GenBank/DDBJ databases">
        <title>The genomes of 5 underutilized Papilionoideae crops provide insights into root nodulation and disease resistanc.</title>
        <authorList>
            <person name="Jiang F."/>
        </authorList>
    </citation>
    <scope>NUCLEOTIDE SEQUENCE [LARGE SCALE GENOMIC DNA]</scope>
    <source>
        <strain evidence="4">JINMINGXINNONG_FW02</strain>
        <tissue evidence="4">Leaves</tissue>
    </source>
</reference>
<evidence type="ECO:0000313" key="5">
    <source>
        <dbReference type="Proteomes" id="UP001374584"/>
    </source>
</evidence>
<feature type="compositionally biased region" description="Low complexity" evidence="2">
    <location>
        <begin position="339"/>
        <end position="351"/>
    </location>
</feature>
<proteinExistence type="predicted"/>